<organism evidence="4 5">
    <name type="scientific">Enhygromyxa salina</name>
    <dbReference type="NCBI Taxonomy" id="215803"/>
    <lineage>
        <taxon>Bacteria</taxon>
        <taxon>Pseudomonadati</taxon>
        <taxon>Myxococcota</taxon>
        <taxon>Polyangia</taxon>
        <taxon>Nannocystales</taxon>
        <taxon>Nannocystaceae</taxon>
        <taxon>Enhygromyxa</taxon>
    </lineage>
</organism>
<dbReference type="GO" id="GO:0006508">
    <property type="term" value="P:proteolysis"/>
    <property type="evidence" value="ECO:0007669"/>
    <property type="project" value="InterPro"/>
</dbReference>
<feature type="domain" description="Peptidase S1" evidence="3">
    <location>
        <begin position="25"/>
        <end position="228"/>
    </location>
</feature>
<dbReference type="Pfam" id="PF00089">
    <property type="entry name" value="Trypsin"/>
    <property type="match status" value="1"/>
</dbReference>
<protein>
    <submittedName>
        <fullName evidence="4">Trypsin</fullName>
    </submittedName>
</protein>
<dbReference type="Gene3D" id="2.60.40.10">
    <property type="entry name" value="Immunoglobulins"/>
    <property type="match status" value="1"/>
</dbReference>
<gene>
    <name evidence="4" type="ORF">DB30_06101</name>
</gene>
<dbReference type="InterPro" id="IPR001254">
    <property type="entry name" value="Trypsin_dom"/>
</dbReference>
<dbReference type="AlphaFoldDB" id="A0A0C1ZBI0"/>
<evidence type="ECO:0000256" key="1">
    <source>
        <dbReference type="ARBA" id="ARBA00023157"/>
    </source>
</evidence>
<dbReference type="InterPro" id="IPR009003">
    <property type="entry name" value="Peptidase_S1_PA"/>
</dbReference>
<dbReference type="InterPro" id="IPR013783">
    <property type="entry name" value="Ig-like_fold"/>
</dbReference>
<reference evidence="4 5" key="1">
    <citation type="submission" date="2014-12" db="EMBL/GenBank/DDBJ databases">
        <title>Genome assembly of Enhygromyxa salina DSM 15201.</title>
        <authorList>
            <person name="Sharma G."/>
            <person name="Subramanian S."/>
        </authorList>
    </citation>
    <scope>NUCLEOTIDE SEQUENCE [LARGE SCALE GENOMIC DNA]</scope>
    <source>
        <strain evidence="4 5">DSM 15201</strain>
    </source>
</reference>
<dbReference type="Gene3D" id="2.40.10.10">
    <property type="entry name" value="Trypsin-like serine proteases"/>
    <property type="match status" value="1"/>
</dbReference>
<dbReference type="GO" id="GO:0004252">
    <property type="term" value="F:serine-type endopeptidase activity"/>
    <property type="evidence" value="ECO:0007669"/>
    <property type="project" value="InterPro"/>
</dbReference>
<dbReference type="InterPro" id="IPR043504">
    <property type="entry name" value="Peptidase_S1_PA_chymotrypsin"/>
</dbReference>
<sequence length="447" mass="45249">MLAAVPYGVAGAAPPDAIAPQPAGIVGGEPSSTCAWPSVVALQTGGLCTGTLVHPRVVVYAAHCGTFHTSVLFGENANAPTREVPTLRCERHSDLFAVSSMDYAYCELAEPVTDIAITPPLVGCDAALIQVGTPVTIVGFGDTTIDAPEQVGIKHEATTAIVGYVSTVGIGGMGVGADAGDSGGPAFVQLEDGSWRLLGIVSGGGGDGASVQYVPAPVVIEWIEDRSGIDITPCHAGDGSWAPTPECEGFYVATEPGAQWAEGCPSAVSGPSDRCGPPWTDLVDGEPPSVAFVDPVDGDTFPAAAVVFNVLAEASDAGVGVARVELSVDGAPWLTPLGQVAADEVPPYRFEGVEVQATGEHLLELKAIDYFGNSSTASAVITLEGPSGDGDTTTDTGEATTDTGDGPPGDDTGGGCHCASDQDARPLPALLGLLGLFGLVLLRRRAC</sequence>
<name>A0A0C1ZBI0_9BACT</name>
<keyword evidence="1" id="KW-1015">Disulfide bond</keyword>
<dbReference type="EMBL" id="JMCC02000061">
    <property type="protein sequence ID" value="KIG15069.1"/>
    <property type="molecule type" value="Genomic_DNA"/>
</dbReference>
<dbReference type="PANTHER" id="PTHR24253:SF153">
    <property type="entry name" value="SERINE PROTEASE HEPSIN"/>
    <property type="match status" value="1"/>
</dbReference>
<evidence type="ECO:0000313" key="4">
    <source>
        <dbReference type="EMBL" id="KIG15069.1"/>
    </source>
</evidence>
<comment type="caution">
    <text evidence="4">The sequence shown here is derived from an EMBL/GenBank/DDBJ whole genome shotgun (WGS) entry which is preliminary data.</text>
</comment>
<dbReference type="PANTHER" id="PTHR24253">
    <property type="entry name" value="TRANSMEMBRANE PROTEASE SERINE"/>
    <property type="match status" value="1"/>
</dbReference>
<proteinExistence type="predicted"/>
<dbReference type="SMART" id="SM00020">
    <property type="entry name" value="Tryp_SPc"/>
    <property type="match status" value="1"/>
</dbReference>
<dbReference type="PROSITE" id="PS50240">
    <property type="entry name" value="TRYPSIN_DOM"/>
    <property type="match status" value="1"/>
</dbReference>
<evidence type="ECO:0000259" key="3">
    <source>
        <dbReference type="PROSITE" id="PS50240"/>
    </source>
</evidence>
<dbReference type="Pfam" id="PF17957">
    <property type="entry name" value="Big_7"/>
    <property type="match status" value="1"/>
</dbReference>
<dbReference type="SUPFAM" id="SSF50494">
    <property type="entry name" value="Trypsin-like serine proteases"/>
    <property type="match status" value="1"/>
</dbReference>
<evidence type="ECO:0000313" key="5">
    <source>
        <dbReference type="Proteomes" id="UP000031599"/>
    </source>
</evidence>
<feature type="compositionally biased region" description="Low complexity" evidence="2">
    <location>
        <begin position="385"/>
        <end position="405"/>
    </location>
</feature>
<dbReference type="Proteomes" id="UP000031599">
    <property type="component" value="Unassembled WGS sequence"/>
</dbReference>
<feature type="region of interest" description="Disordered" evidence="2">
    <location>
        <begin position="382"/>
        <end position="417"/>
    </location>
</feature>
<evidence type="ECO:0000256" key="2">
    <source>
        <dbReference type="SAM" id="MobiDB-lite"/>
    </source>
</evidence>
<accession>A0A0C1ZBI0</accession>